<dbReference type="PROSITE" id="PS51257">
    <property type="entry name" value="PROKAR_LIPOPROTEIN"/>
    <property type="match status" value="1"/>
</dbReference>
<dbReference type="AlphaFoldDB" id="A0A5C0B148"/>
<sequence length="282" mass="30917">MKNRAARILSLLFVFMLSACTETRLDGSSDASLRSSVAKMRGSISADKRAQFDHALLSIGFGSINLKLLDKVGTPEAANIGLSPSVLLALDGKNVAEVLATAEEITARRKEVEKIIGLDNISRLQQKKERHEAALAQLALFEVSKASFKLLPQRYGRPKPLIEMTVTNRTNHAISRAYFEGTVKSPGRSVPWIKEEFNYSIPGGLEPGETVSWSLAPNEYGPWGKTEVPADAIMTVTTTQLDGPDNKTIAASSDITSLKVFTSEDELQLNQLRRKFEVDAKQ</sequence>
<dbReference type="RefSeq" id="WP_148815886.1">
    <property type="nucleotide sequence ID" value="NZ_CP043046.1"/>
</dbReference>
<dbReference type="EMBL" id="CP043046">
    <property type="protein sequence ID" value="QEI06860.1"/>
    <property type="molecule type" value="Genomic_DNA"/>
</dbReference>
<dbReference type="InterPro" id="IPR046516">
    <property type="entry name" value="DUF6694"/>
</dbReference>
<feature type="chain" id="PRO_5022864720" description="Lipoprotein" evidence="1">
    <location>
        <begin position="20"/>
        <end position="282"/>
    </location>
</feature>
<feature type="signal peptide" evidence="1">
    <location>
        <begin position="1"/>
        <end position="19"/>
    </location>
</feature>
<keyword evidence="3" id="KW-1185">Reference proteome</keyword>
<dbReference type="KEGG" id="pacr:FXN63_14215"/>
<evidence type="ECO:0000256" key="1">
    <source>
        <dbReference type="SAM" id="SignalP"/>
    </source>
</evidence>
<protein>
    <recommendedName>
        <fullName evidence="4">Lipoprotein</fullName>
    </recommendedName>
</protein>
<gene>
    <name evidence="2" type="ORF">FXN63_14215</name>
</gene>
<evidence type="ECO:0000313" key="3">
    <source>
        <dbReference type="Proteomes" id="UP000325161"/>
    </source>
</evidence>
<reference evidence="2 3" key="1">
    <citation type="submission" date="2019-08" db="EMBL/GenBank/DDBJ databases">
        <title>Amphibian skin-associated Pigmentiphaga: genome sequence and occurrence across geography and hosts.</title>
        <authorList>
            <person name="Bletz M.C."/>
            <person name="Bunk B."/>
            <person name="Sproeer C."/>
            <person name="Biwer P."/>
            <person name="Reiter S."/>
            <person name="Rabemananjara F.C.E."/>
            <person name="Schulz S."/>
            <person name="Overmann J."/>
            <person name="Vences M."/>
        </authorList>
    </citation>
    <scope>NUCLEOTIDE SEQUENCE [LARGE SCALE GENOMIC DNA]</scope>
    <source>
        <strain evidence="2 3">Mada1488</strain>
    </source>
</reference>
<dbReference type="Pfam" id="PF20404">
    <property type="entry name" value="DUF6694"/>
    <property type="match status" value="1"/>
</dbReference>
<dbReference type="Proteomes" id="UP000325161">
    <property type="component" value="Chromosome"/>
</dbReference>
<name>A0A5C0B148_9BURK</name>
<organism evidence="2 3">
    <name type="scientific">Pigmentiphaga aceris</name>
    <dbReference type="NCBI Taxonomy" id="1940612"/>
    <lineage>
        <taxon>Bacteria</taxon>
        <taxon>Pseudomonadati</taxon>
        <taxon>Pseudomonadota</taxon>
        <taxon>Betaproteobacteria</taxon>
        <taxon>Burkholderiales</taxon>
        <taxon>Alcaligenaceae</taxon>
        <taxon>Pigmentiphaga</taxon>
    </lineage>
</organism>
<accession>A0A5C0B148</accession>
<keyword evidence="1" id="KW-0732">Signal</keyword>
<evidence type="ECO:0008006" key="4">
    <source>
        <dbReference type="Google" id="ProtNLM"/>
    </source>
</evidence>
<proteinExistence type="predicted"/>
<evidence type="ECO:0000313" key="2">
    <source>
        <dbReference type="EMBL" id="QEI06860.1"/>
    </source>
</evidence>
<dbReference type="OrthoDB" id="5540991at2"/>